<feature type="repeat" description="TPR" evidence="8">
    <location>
        <begin position="639"/>
        <end position="672"/>
    </location>
</feature>
<evidence type="ECO:0000256" key="8">
    <source>
        <dbReference type="PROSITE-ProRule" id="PRU00339"/>
    </source>
</evidence>
<dbReference type="SMART" id="SM00028">
    <property type="entry name" value="TPR"/>
    <property type="match status" value="6"/>
</dbReference>
<dbReference type="Gene3D" id="3.90.176.10">
    <property type="entry name" value="Toxin ADP-ribosyltransferase, Chain A, domain 1"/>
    <property type="match status" value="1"/>
</dbReference>
<evidence type="ECO:0000313" key="12">
    <source>
        <dbReference type="Proteomes" id="UP000663844"/>
    </source>
</evidence>
<dbReference type="Gene3D" id="1.25.40.10">
    <property type="entry name" value="Tetratricopeptide repeat domain"/>
    <property type="match status" value="3"/>
</dbReference>
<comment type="catalytic activity">
    <reaction evidence="7 9">
        <text>L-arginyl-[protein] + NAD(+) = N(omega)-(ADP-D-ribosyl)-L-arginyl-[protein] + nicotinamide + H(+)</text>
        <dbReference type="Rhea" id="RHEA:19149"/>
        <dbReference type="Rhea" id="RHEA-COMP:10532"/>
        <dbReference type="Rhea" id="RHEA-COMP:15087"/>
        <dbReference type="ChEBI" id="CHEBI:15378"/>
        <dbReference type="ChEBI" id="CHEBI:17154"/>
        <dbReference type="ChEBI" id="CHEBI:29965"/>
        <dbReference type="ChEBI" id="CHEBI:57540"/>
        <dbReference type="ChEBI" id="CHEBI:142554"/>
        <dbReference type="EC" id="2.4.2.31"/>
    </reaction>
</comment>
<dbReference type="SUPFAM" id="SSF56399">
    <property type="entry name" value="ADP-ribosylation"/>
    <property type="match status" value="1"/>
</dbReference>
<keyword evidence="4" id="KW-0548">Nucleotidyltransferase</keyword>
<dbReference type="InterPro" id="IPR000768">
    <property type="entry name" value="ART"/>
</dbReference>
<accession>A0A818UP66</accession>
<dbReference type="Proteomes" id="UP000663844">
    <property type="component" value="Unassembled WGS sequence"/>
</dbReference>
<organism evidence="11 12">
    <name type="scientific">Adineta steineri</name>
    <dbReference type="NCBI Taxonomy" id="433720"/>
    <lineage>
        <taxon>Eukaryota</taxon>
        <taxon>Metazoa</taxon>
        <taxon>Spiralia</taxon>
        <taxon>Gnathifera</taxon>
        <taxon>Rotifera</taxon>
        <taxon>Eurotatoria</taxon>
        <taxon>Bdelloidea</taxon>
        <taxon>Adinetida</taxon>
        <taxon>Adinetidae</taxon>
        <taxon>Adineta</taxon>
    </lineage>
</organism>
<evidence type="ECO:0000256" key="5">
    <source>
        <dbReference type="ARBA" id="ARBA00022737"/>
    </source>
</evidence>
<evidence type="ECO:0000256" key="3">
    <source>
        <dbReference type="ARBA" id="ARBA00022679"/>
    </source>
</evidence>
<dbReference type="InterPro" id="IPR019734">
    <property type="entry name" value="TPR_rpt"/>
</dbReference>
<dbReference type="PANTHER" id="PTHR45641">
    <property type="entry name" value="TETRATRICOPEPTIDE REPEAT PROTEIN (AFU_ORTHOLOGUE AFUA_6G03870)"/>
    <property type="match status" value="1"/>
</dbReference>
<keyword evidence="3 9" id="KW-0808">Transferase</keyword>
<dbReference type="EC" id="2.4.2.31" evidence="9"/>
<evidence type="ECO:0000313" key="10">
    <source>
        <dbReference type="EMBL" id="CAF1145309.1"/>
    </source>
</evidence>
<evidence type="ECO:0000256" key="4">
    <source>
        <dbReference type="ARBA" id="ARBA00022695"/>
    </source>
</evidence>
<keyword evidence="6 8" id="KW-0802">TPR repeat</keyword>
<proteinExistence type="inferred from homology"/>
<dbReference type="InterPro" id="IPR011990">
    <property type="entry name" value="TPR-like_helical_dom_sf"/>
</dbReference>
<evidence type="ECO:0000256" key="2">
    <source>
        <dbReference type="ARBA" id="ARBA00022676"/>
    </source>
</evidence>
<dbReference type="PANTHER" id="PTHR45641:SF19">
    <property type="entry name" value="NEPHROCYSTIN-3"/>
    <property type="match status" value="1"/>
</dbReference>
<keyword evidence="9" id="KW-0521">NADP</keyword>
<dbReference type="GO" id="GO:0016779">
    <property type="term" value="F:nucleotidyltransferase activity"/>
    <property type="evidence" value="ECO:0007669"/>
    <property type="project" value="UniProtKB-KW"/>
</dbReference>
<dbReference type="Pfam" id="PF13181">
    <property type="entry name" value="TPR_8"/>
    <property type="match status" value="1"/>
</dbReference>
<evidence type="ECO:0000256" key="9">
    <source>
        <dbReference type="RuleBase" id="RU361228"/>
    </source>
</evidence>
<dbReference type="SUPFAM" id="SSF81901">
    <property type="entry name" value="HCP-like"/>
    <property type="match status" value="1"/>
</dbReference>
<dbReference type="PROSITE" id="PS50005">
    <property type="entry name" value="TPR"/>
    <property type="match status" value="1"/>
</dbReference>
<keyword evidence="5" id="KW-0677">Repeat</keyword>
<comment type="similarity">
    <text evidence="1 9">Belongs to the Arg-specific ADP-ribosyltransferase family.</text>
</comment>
<sequence>MLNSSVDDLSFVLIVRDSCSSKFLAQIHTNKHICGIFLYSNRINSFVNIKVNKYDKVIDIVTQRKELRRKLAQFVYLYRYRLRLSWVYYGPFQKTIRAIRCQENNEEKNKFIWFQLFKQLIIQFDNDPSSWHDLINQLHRRCFGNESQFRHIETFKQDYCSAKAIYWYSKSDLQLYRIVNRALRTEDPIELFNYRLFIRDMSNQMRTLWKKEKRTSSVIVYRGSCEMKIVLRRLRENIGNVIALNGFLSCSKSRHIAELFGGINEELNDNEIPVIYEIEVDSSIVMADISEESQFPDEKEVLFDLGMTFKVISVKCDSKETYWIVQLKATVDGSSVANEFIDFNQLDLKKDKSIEVFYGQLLIETGEFIKARYFFENLVKYQRTADAYYYMGRICSVLGEYDLSEKFFKFAFDELQTNSHSRSIDMMRVINGLGFICSLQGNFDQAYETYEKALQQGKILFPNYEHYEFIPVLNNIASVLEDQGKYDQAIQTFEQILIICDQIHLHPDHPKRALAYDNLGNIYTTIKKYDLSLTCLFKAFSIRLKLLPRGHFDYGWNFMQLGRVFIYVKQFECARLCLNVALDIMSVTVPKNHLNKAEYLLQFGNLNQEQKYFRRALVWYRRALTARLKLLPSDHRDIGVVYEQIGDSLRALGRIEETIENYQRALKIYIDKLSPDHPFTAHLKETIIHLI</sequence>
<evidence type="ECO:0000256" key="7">
    <source>
        <dbReference type="ARBA" id="ARBA00047597"/>
    </source>
</evidence>
<dbReference type="PROSITE" id="PS51996">
    <property type="entry name" value="TR_MART"/>
    <property type="match status" value="1"/>
</dbReference>
<dbReference type="Pfam" id="PF13374">
    <property type="entry name" value="TPR_10"/>
    <property type="match status" value="2"/>
</dbReference>
<evidence type="ECO:0000313" key="11">
    <source>
        <dbReference type="EMBL" id="CAF3703490.1"/>
    </source>
</evidence>
<gene>
    <name evidence="10" type="ORF">JYZ213_LOCUS23790</name>
    <name evidence="11" type="ORF">OXD698_LOCUS12447</name>
</gene>
<dbReference type="Proteomes" id="UP000663845">
    <property type="component" value="Unassembled WGS sequence"/>
</dbReference>
<dbReference type="Pfam" id="PF01129">
    <property type="entry name" value="ART"/>
    <property type="match status" value="1"/>
</dbReference>
<evidence type="ECO:0000256" key="6">
    <source>
        <dbReference type="ARBA" id="ARBA00022803"/>
    </source>
</evidence>
<dbReference type="GO" id="GO:0106274">
    <property type="term" value="F:NAD+-protein-arginine ADP-ribosyltransferase activity"/>
    <property type="evidence" value="ECO:0007669"/>
    <property type="project" value="UniProtKB-EC"/>
</dbReference>
<dbReference type="AlphaFoldDB" id="A0A818UP66"/>
<keyword evidence="9" id="KW-0520">NAD</keyword>
<reference evidence="11" key="1">
    <citation type="submission" date="2021-02" db="EMBL/GenBank/DDBJ databases">
        <authorList>
            <person name="Nowell W R."/>
        </authorList>
    </citation>
    <scope>NUCLEOTIDE SEQUENCE</scope>
</reference>
<evidence type="ECO:0000256" key="1">
    <source>
        <dbReference type="ARBA" id="ARBA00009558"/>
    </source>
</evidence>
<dbReference type="Pfam" id="PF13424">
    <property type="entry name" value="TPR_12"/>
    <property type="match status" value="1"/>
</dbReference>
<keyword evidence="2 9" id="KW-0328">Glycosyltransferase</keyword>
<comment type="caution">
    <text evidence="11">The sequence shown here is derived from an EMBL/GenBank/DDBJ whole genome shotgun (WGS) entry which is preliminary data.</text>
</comment>
<name>A0A818UP66_9BILA</name>
<protein>
    <recommendedName>
        <fullName evidence="9">NAD(P)(+)--arginine ADP-ribosyltransferase</fullName>
        <ecNumber evidence="9">2.4.2.31</ecNumber>
    </recommendedName>
    <alternativeName>
        <fullName evidence="9">Mono(ADP-ribosyl)transferase</fullName>
    </alternativeName>
</protein>
<dbReference type="EMBL" id="CAJNOG010000285">
    <property type="protein sequence ID" value="CAF1145309.1"/>
    <property type="molecule type" value="Genomic_DNA"/>
</dbReference>
<dbReference type="EMBL" id="CAJOAZ010000727">
    <property type="protein sequence ID" value="CAF3703490.1"/>
    <property type="molecule type" value="Genomic_DNA"/>
</dbReference>